<dbReference type="InterPro" id="IPR007182">
    <property type="entry name" value="MnhB"/>
</dbReference>
<sequence length="117" mass="12034">MSPHSVLLLKSARPLYWLLLAAALWVLLRGHNEPGGGFIGGLLAVAGSSLIAIILGAPAAQRLQPLAPLPLAMAGVGLAVLSGLVGTLSGLPFLTHLWTDLGLSTVMLFDLGVFFAV</sequence>
<feature type="transmembrane region" description="Helical" evidence="7">
    <location>
        <begin position="69"/>
        <end position="91"/>
    </location>
</feature>
<feature type="domain" description="Na+/H+ antiporter MnhB subunit-related protein" evidence="8">
    <location>
        <begin position="12"/>
        <end position="117"/>
    </location>
</feature>
<dbReference type="Proteomes" id="UP000483432">
    <property type="component" value="Unassembled WGS sequence"/>
</dbReference>
<comment type="caution">
    <text evidence="9">The sequence shown here is derived from an EMBL/GenBank/DDBJ whole genome shotgun (WGS) entry which is preliminary data.</text>
</comment>
<feature type="non-terminal residue" evidence="9">
    <location>
        <position position="117"/>
    </location>
</feature>
<protein>
    <recommendedName>
        <fullName evidence="8">Na+/H+ antiporter MnhB subunit-related protein domain-containing protein</fullName>
    </recommendedName>
</protein>
<feature type="transmembrane region" description="Helical" evidence="7">
    <location>
        <begin position="12"/>
        <end position="31"/>
    </location>
</feature>
<evidence type="ECO:0000313" key="9">
    <source>
        <dbReference type="EMBL" id="NDP48839.1"/>
    </source>
</evidence>
<evidence type="ECO:0000256" key="7">
    <source>
        <dbReference type="SAM" id="Phobius"/>
    </source>
</evidence>
<comment type="similarity">
    <text evidence="2">Belongs to the CPA3 antiporters (TC 2.A.63) subunit B family.</text>
</comment>
<reference evidence="9 10" key="1">
    <citation type="submission" date="2019-09" db="EMBL/GenBank/DDBJ databases">
        <title>H2 Metabolism Revealed by Metagenomic Analysis in Subglacial Sediment of East Antarctica.</title>
        <authorList>
            <person name="Yang Z."/>
            <person name="Zhang Y."/>
            <person name="Lv Y."/>
            <person name="Yan W."/>
            <person name="Xiao X."/>
            <person name="Sun B."/>
            <person name="Ma H."/>
        </authorList>
    </citation>
    <scope>NUCLEOTIDE SEQUENCE [LARGE SCALE GENOMIC DNA]</scope>
    <source>
        <strain evidence="9">Bin2_2</strain>
    </source>
</reference>
<dbReference type="AlphaFoldDB" id="A0A7C9P8Q8"/>
<keyword evidence="3" id="KW-1003">Cell membrane</keyword>
<evidence type="ECO:0000256" key="3">
    <source>
        <dbReference type="ARBA" id="ARBA00022475"/>
    </source>
</evidence>
<dbReference type="Pfam" id="PF04039">
    <property type="entry name" value="MnhB"/>
    <property type="match status" value="1"/>
</dbReference>
<keyword evidence="6 7" id="KW-0472">Membrane</keyword>
<comment type="subcellular location">
    <subcellularLocation>
        <location evidence="1">Cell membrane</location>
        <topology evidence="1">Multi-pass membrane protein</topology>
    </subcellularLocation>
</comment>
<keyword evidence="4 7" id="KW-0812">Transmembrane</keyword>
<name>A0A7C9P8Q8_9PROT</name>
<evidence type="ECO:0000256" key="5">
    <source>
        <dbReference type="ARBA" id="ARBA00022989"/>
    </source>
</evidence>
<evidence type="ECO:0000313" key="10">
    <source>
        <dbReference type="Proteomes" id="UP000483432"/>
    </source>
</evidence>
<evidence type="ECO:0000259" key="8">
    <source>
        <dbReference type="Pfam" id="PF04039"/>
    </source>
</evidence>
<dbReference type="InterPro" id="IPR050622">
    <property type="entry name" value="CPA3_antiporter_subunitB"/>
</dbReference>
<feature type="transmembrane region" description="Helical" evidence="7">
    <location>
        <begin position="37"/>
        <end position="57"/>
    </location>
</feature>
<dbReference type="EMBL" id="JAAFGW010000168">
    <property type="protein sequence ID" value="NDP48839.1"/>
    <property type="molecule type" value="Genomic_DNA"/>
</dbReference>
<feature type="transmembrane region" description="Helical" evidence="7">
    <location>
        <begin position="97"/>
        <end position="116"/>
    </location>
</feature>
<dbReference type="PANTHER" id="PTHR33932:SF4">
    <property type="entry name" value="NA(+)_H(+) ANTIPORTER SUBUNIT B"/>
    <property type="match status" value="1"/>
</dbReference>
<evidence type="ECO:0000256" key="6">
    <source>
        <dbReference type="ARBA" id="ARBA00023136"/>
    </source>
</evidence>
<gene>
    <name evidence="9" type="ORF">GZ085_10740</name>
</gene>
<accession>A0A7C9P8Q8</accession>
<dbReference type="GO" id="GO:0005886">
    <property type="term" value="C:plasma membrane"/>
    <property type="evidence" value="ECO:0007669"/>
    <property type="project" value="UniProtKB-SubCell"/>
</dbReference>
<keyword evidence="5 7" id="KW-1133">Transmembrane helix</keyword>
<evidence type="ECO:0000256" key="1">
    <source>
        <dbReference type="ARBA" id="ARBA00004651"/>
    </source>
</evidence>
<evidence type="ECO:0000256" key="2">
    <source>
        <dbReference type="ARBA" id="ARBA00009425"/>
    </source>
</evidence>
<evidence type="ECO:0000256" key="4">
    <source>
        <dbReference type="ARBA" id="ARBA00022692"/>
    </source>
</evidence>
<proteinExistence type="inferred from homology"/>
<organism evidence="9 10">
    <name type="scientific">Sulfuriferula multivorans</name>
    <dbReference type="NCBI Taxonomy" id="1559896"/>
    <lineage>
        <taxon>Bacteria</taxon>
        <taxon>Pseudomonadati</taxon>
        <taxon>Pseudomonadota</taxon>
        <taxon>Betaproteobacteria</taxon>
        <taxon>Nitrosomonadales</taxon>
        <taxon>Sulfuricellaceae</taxon>
        <taxon>Sulfuriferula</taxon>
    </lineage>
</organism>
<dbReference type="PANTHER" id="PTHR33932">
    <property type="entry name" value="NA(+)/H(+) ANTIPORTER SUBUNIT B"/>
    <property type="match status" value="1"/>
</dbReference>